<protein>
    <submittedName>
        <fullName evidence="2">Murein DD-endopeptidase MepM and murein hydrolase activator NlpD, contain LysM domain</fullName>
    </submittedName>
</protein>
<accession>A0A1W2CSL4</accession>
<evidence type="ECO:0000313" key="2">
    <source>
        <dbReference type="EMBL" id="SMC87914.1"/>
    </source>
</evidence>
<dbReference type="InterPro" id="IPR016047">
    <property type="entry name" value="M23ase_b-sheet_dom"/>
</dbReference>
<gene>
    <name evidence="2" type="ORF">SAMN05660703_3171</name>
</gene>
<dbReference type="EMBL" id="FWXO01000008">
    <property type="protein sequence ID" value="SMC87914.1"/>
    <property type="molecule type" value="Genomic_DNA"/>
</dbReference>
<reference evidence="2 3" key="1">
    <citation type="submission" date="2017-04" db="EMBL/GenBank/DDBJ databases">
        <authorList>
            <person name="Afonso C.L."/>
            <person name="Miller P.J."/>
            <person name="Scott M.A."/>
            <person name="Spackman E."/>
            <person name="Goraichik I."/>
            <person name="Dimitrov K.M."/>
            <person name="Suarez D.L."/>
            <person name="Swayne D.E."/>
        </authorList>
    </citation>
    <scope>NUCLEOTIDE SEQUENCE [LARGE SCALE GENOMIC DNA]</scope>
    <source>
        <strain evidence="2 3">DSM 21164</strain>
    </source>
</reference>
<dbReference type="Gene3D" id="2.70.70.10">
    <property type="entry name" value="Glucose Permease (Domain IIA)"/>
    <property type="match status" value="1"/>
</dbReference>
<keyword evidence="2" id="KW-0378">Hydrolase</keyword>
<keyword evidence="3" id="KW-1185">Reference proteome</keyword>
<evidence type="ECO:0000313" key="3">
    <source>
        <dbReference type="Proteomes" id="UP000192360"/>
    </source>
</evidence>
<name>A0A1W2CSL4_9FLAO</name>
<dbReference type="GO" id="GO:0004222">
    <property type="term" value="F:metalloendopeptidase activity"/>
    <property type="evidence" value="ECO:0007669"/>
    <property type="project" value="TreeGrafter"/>
</dbReference>
<dbReference type="InterPro" id="IPR050570">
    <property type="entry name" value="Cell_wall_metabolism_enzyme"/>
</dbReference>
<dbReference type="CDD" id="cd12797">
    <property type="entry name" value="M23_peptidase"/>
    <property type="match status" value="1"/>
</dbReference>
<dbReference type="AlphaFoldDB" id="A0A1W2CSL4"/>
<feature type="domain" description="M23ase beta-sheet core" evidence="1">
    <location>
        <begin position="156"/>
        <end position="253"/>
    </location>
</feature>
<sequence length="285" mass="32295">MKNNNFKKIFLPVVFIGVFCIIIRKCSFHSLPKNKFQLFKFSIEESYEENEYQLLVKNPVKCPIGLLLSCQDDKTNEILNKLSPILLEASADTLIRIKDRGNLEGKIDVKLRIGNPDIAIQSSKIKSLPYPNGNSYELLQGNNSNPTHNSNISRYAFDFTMSTGDTVTSVQDGYVIGVIDGYHGWGNGDKWKSYSNQIIIYDTITYLFTMYGHLKQNSSMIKVGDYVRIGQPIALSGQTGQAQEEHLHFNVLQADNVKGGLKSYRLDSIGNYKVKELKRYQLMTN</sequence>
<dbReference type="Pfam" id="PF01551">
    <property type="entry name" value="Peptidase_M23"/>
    <property type="match status" value="1"/>
</dbReference>
<dbReference type="SUPFAM" id="SSF51261">
    <property type="entry name" value="Duplicated hybrid motif"/>
    <property type="match status" value="1"/>
</dbReference>
<dbReference type="PANTHER" id="PTHR21666">
    <property type="entry name" value="PEPTIDASE-RELATED"/>
    <property type="match status" value="1"/>
</dbReference>
<dbReference type="PANTHER" id="PTHR21666:SF270">
    <property type="entry name" value="MUREIN HYDROLASE ACTIVATOR ENVC"/>
    <property type="match status" value="1"/>
</dbReference>
<dbReference type="STRING" id="504486.SAMN05660703_3171"/>
<evidence type="ECO:0000259" key="1">
    <source>
        <dbReference type="Pfam" id="PF01551"/>
    </source>
</evidence>
<organism evidence="2 3">
    <name type="scientific">Cellulophaga tyrosinoxydans</name>
    <dbReference type="NCBI Taxonomy" id="504486"/>
    <lineage>
        <taxon>Bacteria</taxon>
        <taxon>Pseudomonadati</taxon>
        <taxon>Bacteroidota</taxon>
        <taxon>Flavobacteriia</taxon>
        <taxon>Flavobacteriales</taxon>
        <taxon>Flavobacteriaceae</taxon>
        <taxon>Cellulophaga</taxon>
    </lineage>
</organism>
<dbReference type="Proteomes" id="UP000192360">
    <property type="component" value="Unassembled WGS sequence"/>
</dbReference>
<dbReference type="InterPro" id="IPR011055">
    <property type="entry name" value="Dup_hybrid_motif"/>
</dbReference>
<proteinExistence type="predicted"/>